<feature type="transmembrane region" description="Helical" evidence="11">
    <location>
        <begin position="112"/>
        <end position="133"/>
    </location>
</feature>
<evidence type="ECO:0000256" key="6">
    <source>
        <dbReference type="ARBA" id="ARBA00022824"/>
    </source>
</evidence>
<evidence type="ECO:0000256" key="3">
    <source>
        <dbReference type="ARBA" id="ARBA00022670"/>
    </source>
</evidence>
<keyword evidence="4 11" id="KW-0812">Transmembrane</keyword>
<feature type="transmembrane region" description="Helical" evidence="11">
    <location>
        <begin position="309"/>
        <end position="331"/>
    </location>
</feature>
<organism evidence="13 14">
    <name type="scientific">Cladonia borealis</name>
    <dbReference type="NCBI Taxonomy" id="184061"/>
    <lineage>
        <taxon>Eukaryota</taxon>
        <taxon>Fungi</taxon>
        <taxon>Dikarya</taxon>
        <taxon>Ascomycota</taxon>
        <taxon>Pezizomycotina</taxon>
        <taxon>Lecanoromycetes</taxon>
        <taxon>OSLEUM clade</taxon>
        <taxon>Lecanoromycetidae</taxon>
        <taxon>Lecanorales</taxon>
        <taxon>Lecanorineae</taxon>
        <taxon>Cladoniaceae</taxon>
        <taxon>Cladonia</taxon>
    </lineage>
</organism>
<comment type="catalytic activity">
    <reaction evidence="9">
        <text>Hydrolyzes the peptide bond -P2-(S-farnesyl or geranylgeranyl)C-P1'-P2'-P3'-COOH where P1' and P2' are amino acids with aliphatic sidechains and P3' is any C-terminal residue.</text>
        <dbReference type="EC" id="3.4.26.1"/>
    </reaction>
</comment>
<dbReference type="InterPro" id="IPR039731">
    <property type="entry name" value="Rce1"/>
</dbReference>
<reference evidence="13" key="1">
    <citation type="submission" date="2023-03" db="EMBL/GenBank/DDBJ databases">
        <title>Complete genome of Cladonia borealis.</title>
        <authorList>
            <person name="Park H."/>
        </authorList>
    </citation>
    <scope>NUCLEOTIDE SEQUENCE</scope>
    <source>
        <strain evidence="13">ANT050790</strain>
    </source>
</reference>
<dbReference type="InterPro" id="IPR003675">
    <property type="entry name" value="Rce1/LyrA-like_dom"/>
</dbReference>
<evidence type="ECO:0000256" key="7">
    <source>
        <dbReference type="ARBA" id="ARBA00022989"/>
    </source>
</evidence>
<evidence type="ECO:0000313" key="13">
    <source>
        <dbReference type="EMBL" id="KAK0512825.1"/>
    </source>
</evidence>
<keyword evidence="5" id="KW-0378">Hydrolase</keyword>
<comment type="caution">
    <text evidence="13">The sequence shown here is derived from an EMBL/GenBank/DDBJ whole genome shotgun (WGS) entry which is preliminary data.</text>
</comment>
<evidence type="ECO:0000313" key="14">
    <source>
        <dbReference type="Proteomes" id="UP001166286"/>
    </source>
</evidence>
<protein>
    <recommendedName>
        <fullName evidence="10">intramembrane prenyl-peptidase Rce1</fullName>
        <ecNumber evidence="10">3.4.26.1</ecNumber>
    </recommendedName>
</protein>
<gene>
    <name evidence="13" type="ORF">JMJ35_004842</name>
</gene>
<evidence type="ECO:0000256" key="5">
    <source>
        <dbReference type="ARBA" id="ARBA00022801"/>
    </source>
</evidence>
<keyword evidence="8 11" id="KW-0472">Membrane</keyword>
<dbReference type="GO" id="GO:0005789">
    <property type="term" value="C:endoplasmic reticulum membrane"/>
    <property type="evidence" value="ECO:0007669"/>
    <property type="project" value="UniProtKB-SubCell"/>
</dbReference>
<dbReference type="Pfam" id="PF02517">
    <property type="entry name" value="Rce1-like"/>
    <property type="match status" value="1"/>
</dbReference>
<accession>A0AA39R302</accession>
<evidence type="ECO:0000256" key="4">
    <source>
        <dbReference type="ARBA" id="ARBA00022692"/>
    </source>
</evidence>
<evidence type="ECO:0000256" key="1">
    <source>
        <dbReference type="ARBA" id="ARBA00004477"/>
    </source>
</evidence>
<keyword evidence="3" id="KW-0645">Protease</keyword>
<sequence>MAPTALYDRLSTYLGDTGTSALPLTDPPMLTASAAVALSILYTTLYVAPFYLSTTTRPSPTLSRDAPTVIRARIRLVNLSVILCALPTIYLLSHHGHLSSSQILHHLGFYPIFPLSTLKPLLLTALLFAGPLFERAIIDSGWRYWITGQDLYETLSSWIGYRNFIAGPTNEELFFRSLLLPLHMLIHPPPTPATLIFATPLYFGIAHIHHFYEFTLTHPFTPLIPALVRSLVQFGYTTVFGWYATFLFLRTGNVWGVVLVHSFCNWMGLPRVWGRVGGVVVEGGTVGGPVVRGKDDDGDMKRKDEEKEVGLNVGWTVMYYVSLVVGAFAWWKCLWWLTESEGALMRFGP</sequence>
<dbReference type="AlphaFoldDB" id="A0AA39R302"/>
<evidence type="ECO:0000256" key="10">
    <source>
        <dbReference type="ARBA" id="ARBA00049729"/>
    </source>
</evidence>
<feature type="transmembrane region" description="Helical" evidence="11">
    <location>
        <begin position="29"/>
        <end position="52"/>
    </location>
</feature>
<comment type="similarity">
    <text evidence="2">Belongs to the peptidase U48 family.</text>
</comment>
<dbReference type="GO" id="GO:0004222">
    <property type="term" value="F:metalloendopeptidase activity"/>
    <property type="evidence" value="ECO:0007669"/>
    <property type="project" value="InterPro"/>
</dbReference>
<feature type="domain" description="CAAX prenyl protease 2/Lysostaphin resistance protein A-like" evidence="12">
    <location>
        <begin position="157"/>
        <end position="267"/>
    </location>
</feature>
<feature type="transmembrane region" description="Helical" evidence="11">
    <location>
        <begin position="73"/>
        <end position="92"/>
    </location>
</feature>
<evidence type="ECO:0000256" key="11">
    <source>
        <dbReference type="SAM" id="Phobius"/>
    </source>
</evidence>
<dbReference type="PANTHER" id="PTHR13046">
    <property type="entry name" value="PROTEASE U48 CAAX PRENYL PROTEASE RCE1"/>
    <property type="match status" value="1"/>
</dbReference>
<dbReference type="EMBL" id="JAFEKC020000009">
    <property type="protein sequence ID" value="KAK0512825.1"/>
    <property type="molecule type" value="Genomic_DNA"/>
</dbReference>
<proteinExistence type="inferred from homology"/>
<dbReference type="EC" id="3.4.26.1" evidence="10"/>
<keyword evidence="14" id="KW-1185">Reference proteome</keyword>
<name>A0AA39R302_9LECA</name>
<evidence type="ECO:0000256" key="8">
    <source>
        <dbReference type="ARBA" id="ARBA00023136"/>
    </source>
</evidence>
<dbReference type="GO" id="GO:0071586">
    <property type="term" value="P:CAAX-box protein processing"/>
    <property type="evidence" value="ECO:0007669"/>
    <property type="project" value="InterPro"/>
</dbReference>
<keyword evidence="6" id="KW-0256">Endoplasmic reticulum</keyword>
<keyword evidence="7 11" id="KW-1133">Transmembrane helix</keyword>
<evidence type="ECO:0000259" key="12">
    <source>
        <dbReference type="Pfam" id="PF02517"/>
    </source>
</evidence>
<evidence type="ECO:0000256" key="2">
    <source>
        <dbReference type="ARBA" id="ARBA00006897"/>
    </source>
</evidence>
<dbReference type="PANTHER" id="PTHR13046:SF0">
    <property type="entry name" value="CAAX PRENYL PROTEASE 2"/>
    <property type="match status" value="1"/>
</dbReference>
<evidence type="ECO:0000256" key="9">
    <source>
        <dbReference type="ARBA" id="ARBA00047280"/>
    </source>
</evidence>
<comment type="subcellular location">
    <subcellularLocation>
        <location evidence="1">Endoplasmic reticulum membrane</location>
        <topology evidence="1">Multi-pass membrane protein</topology>
    </subcellularLocation>
</comment>
<dbReference type="Proteomes" id="UP001166286">
    <property type="component" value="Unassembled WGS sequence"/>
</dbReference>